<dbReference type="RefSeq" id="WP_191733051.1">
    <property type="nucleotide sequence ID" value="NZ_JACSPR010000003.1"/>
</dbReference>
<keyword evidence="6" id="KW-0460">Magnesium</keyword>
<evidence type="ECO:0000256" key="7">
    <source>
        <dbReference type="ARBA" id="ARBA00022989"/>
    </source>
</evidence>
<keyword evidence="3" id="KW-0813">Transport</keyword>
<feature type="transmembrane region" description="Helical" evidence="13">
    <location>
        <begin position="318"/>
        <end position="337"/>
    </location>
</feature>
<dbReference type="GO" id="GO:0005886">
    <property type="term" value="C:plasma membrane"/>
    <property type="evidence" value="ECO:0007669"/>
    <property type="project" value="UniProtKB-SubCell"/>
</dbReference>
<gene>
    <name evidence="14" type="ORF">H9627_05705</name>
</gene>
<dbReference type="Gene3D" id="3.30.460.20">
    <property type="entry name" value="CorA soluble domain-like"/>
    <property type="match status" value="1"/>
</dbReference>
<keyword evidence="7 13" id="KW-1133">Transmembrane helix</keyword>
<evidence type="ECO:0000256" key="8">
    <source>
        <dbReference type="ARBA" id="ARBA00023065"/>
    </source>
</evidence>
<dbReference type="GO" id="GO:0050897">
    <property type="term" value="F:cobalt ion binding"/>
    <property type="evidence" value="ECO:0007669"/>
    <property type="project" value="TreeGrafter"/>
</dbReference>
<evidence type="ECO:0000256" key="6">
    <source>
        <dbReference type="ARBA" id="ARBA00022842"/>
    </source>
</evidence>
<dbReference type="InterPro" id="IPR045861">
    <property type="entry name" value="CorA_cytoplasmic_dom"/>
</dbReference>
<evidence type="ECO:0000313" key="14">
    <source>
        <dbReference type="EMBL" id="MBD8029824.1"/>
    </source>
</evidence>
<keyword evidence="8" id="KW-0406">Ion transport</keyword>
<keyword evidence="4" id="KW-1003">Cell membrane</keyword>
<evidence type="ECO:0000256" key="9">
    <source>
        <dbReference type="ARBA" id="ARBA00023136"/>
    </source>
</evidence>
<protein>
    <submittedName>
        <fullName evidence="14">Magnesium and cobalt transport protein CorA</fullName>
    </submittedName>
</protein>
<comment type="catalytic activity">
    <reaction evidence="10">
        <text>Mg(2+)(in) = Mg(2+)(out)</text>
        <dbReference type="Rhea" id="RHEA:29827"/>
        <dbReference type="ChEBI" id="CHEBI:18420"/>
    </reaction>
</comment>
<comment type="subcellular location">
    <subcellularLocation>
        <location evidence="1">Cell membrane</location>
        <topology evidence="1">Multi-pass membrane protein</topology>
    </subcellularLocation>
</comment>
<dbReference type="Pfam" id="PF01544">
    <property type="entry name" value="CorA"/>
    <property type="match status" value="1"/>
</dbReference>
<evidence type="ECO:0000256" key="10">
    <source>
        <dbReference type="ARBA" id="ARBA00034269"/>
    </source>
</evidence>
<evidence type="ECO:0000256" key="3">
    <source>
        <dbReference type="ARBA" id="ARBA00022448"/>
    </source>
</evidence>
<dbReference type="SUPFAM" id="SSF143865">
    <property type="entry name" value="CorA soluble domain-like"/>
    <property type="match status" value="1"/>
</dbReference>
<dbReference type="FunFam" id="1.20.58.340:FF:000004">
    <property type="entry name" value="Magnesium transport protein CorA"/>
    <property type="match status" value="1"/>
</dbReference>
<evidence type="ECO:0000256" key="2">
    <source>
        <dbReference type="ARBA" id="ARBA00009765"/>
    </source>
</evidence>
<dbReference type="InterPro" id="IPR002523">
    <property type="entry name" value="MgTranspt_CorA/ZnTranspt_ZntB"/>
</dbReference>
<comment type="function">
    <text evidence="11">Mediates influx of magnesium ions. Alternates between open and closed states. Activated by low cytoplasmic Mg(2+) levels. Inactive when cytoplasmic Mg(2+) levels are high.</text>
</comment>
<name>A0A8I0LFI9_9CORY</name>
<dbReference type="EMBL" id="JACSPR010000003">
    <property type="protein sequence ID" value="MBD8029824.1"/>
    <property type="molecule type" value="Genomic_DNA"/>
</dbReference>
<dbReference type="PANTHER" id="PTHR46494:SF1">
    <property type="entry name" value="CORA FAMILY METAL ION TRANSPORTER (EUROFUNG)"/>
    <property type="match status" value="1"/>
</dbReference>
<reference evidence="14 15" key="1">
    <citation type="submission" date="2020-08" db="EMBL/GenBank/DDBJ databases">
        <title>A Genomic Blueprint of the Chicken Gut Microbiome.</title>
        <authorList>
            <person name="Gilroy R."/>
            <person name="Ravi A."/>
            <person name="Getino M."/>
            <person name="Pursley I."/>
            <person name="Horton D.L."/>
            <person name="Alikhan N.-F."/>
            <person name="Baker D."/>
            <person name="Gharbi K."/>
            <person name="Hall N."/>
            <person name="Watson M."/>
            <person name="Adriaenssens E.M."/>
            <person name="Foster-Nyarko E."/>
            <person name="Jarju S."/>
            <person name="Secka A."/>
            <person name="Antonio M."/>
            <person name="Oren A."/>
            <person name="Chaudhuri R."/>
            <person name="La Ragione R.M."/>
            <person name="Hildebrand F."/>
            <person name="Pallen M.J."/>
        </authorList>
    </citation>
    <scope>NUCLEOTIDE SEQUENCE [LARGE SCALE GENOMIC DNA]</scope>
    <source>
        <strain evidence="14 15">Sa1YVA5</strain>
    </source>
</reference>
<organism evidence="14 15">
    <name type="scientific">Corynebacterium gallinarum</name>
    <dbReference type="NCBI Taxonomy" id="2762214"/>
    <lineage>
        <taxon>Bacteria</taxon>
        <taxon>Bacillati</taxon>
        <taxon>Actinomycetota</taxon>
        <taxon>Actinomycetes</taxon>
        <taxon>Mycobacteriales</taxon>
        <taxon>Corynebacteriaceae</taxon>
        <taxon>Corynebacterium</taxon>
    </lineage>
</organism>
<proteinExistence type="inferred from homology"/>
<keyword evidence="5 13" id="KW-0812">Transmembrane</keyword>
<accession>A0A8I0LFI9</accession>
<dbReference type="InterPro" id="IPR045863">
    <property type="entry name" value="CorA_TM1_TM2"/>
</dbReference>
<dbReference type="CDD" id="cd12830">
    <property type="entry name" value="MtCorA-like"/>
    <property type="match status" value="1"/>
</dbReference>
<comment type="similarity">
    <text evidence="2">Belongs to the CorA metal ion transporter (MIT) (TC 1.A.35) family.</text>
</comment>
<evidence type="ECO:0000256" key="1">
    <source>
        <dbReference type="ARBA" id="ARBA00004651"/>
    </source>
</evidence>
<sequence length="375" mass="42366">MQKKTDVNGSSRRRDILRRRYAPVTTAPDARASETAPLTRWVTDGVAEKPPIGATVADGLVFADAASNRMVMSVYPAPERTQIQELAEAWDLHPVIVEDMILGQQRPKLDRYGDVVFMAVRSARYLDEAEEVEFAEFHIVMRPNAIVILCQDNQWIDGSPATHFDDSGDRRFDRRVATLLADGDLLKLGPRAVAYRMIDLIVDGYAPVLRGISIDQEQIERQVFSGDVAVAQRIYRLSQEIIDMQHTTSSVGEVVQRLQKDFIRHGVPEELRAYLEDVADHLTRDNSRVAEYRESLSQILSVNATLVAERQNEDMKKISGWAAILFAPTLIGSIYGMNFDNMPELHWAFGYPVALAGMVALAVFLYWVFKHSKWM</sequence>
<evidence type="ECO:0000256" key="13">
    <source>
        <dbReference type="SAM" id="Phobius"/>
    </source>
</evidence>
<evidence type="ECO:0000256" key="11">
    <source>
        <dbReference type="ARBA" id="ARBA00045497"/>
    </source>
</evidence>
<evidence type="ECO:0000313" key="15">
    <source>
        <dbReference type="Proteomes" id="UP000650224"/>
    </source>
</evidence>
<evidence type="ECO:0000256" key="5">
    <source>
        <dbReference type="ARBA" id="ARBA00022692"/>
    </source>
</evidence>
<feature type="region of interest" description="Disordered" evidence="12">
    <location>
        <begin position="1"/>
        <end position="29"/>
    </location>
</feature>
<dbReference type="SUPFAM" id="SSF144083">
    <property type="entry name" value="Magnesium transport protein CorA, transmembrane region"/>
    <property type="match status" value="1"/>
</dbReference>
<keyword evidence="15" id="KW-1185">Reference proteome</keyword>
<dbReference type="GO" id="GO:0015087">
    <property type="term" value="F:cobalt ion transmembrane transporter activity"/>
    <property type="evidence" value="ECO:0007669"/>
    <property type="project" value="TreeGrafter"/>
</dbReference>
<comment type="caution">
    <text evidence="14">The sequence shown here is derived from an EMBL/GenBank/DDBJ whole genome shotgun (WGS) entry which is preliminary data.</text>
</comment>
<dbReference type="GO" id="GO:0015095">
    <property type="term" value="F:magnesium ion transmembrane transporter activity"/>
    <property type="evidence" value="ECO:0007669"/>
    <property type="project" value="TreeGrafter"/>
</dbReference>
<evidence type="ECO:0000256" key="12">
    <source>
        <dbReference type="SAM" id="MobiDB-lite"/>
    </source>
</evidence>
<dbReference type="AlphaFoldDB" id="A0A8I0LFI9"/>
<dbReference type="Gene3D" id="1.20.58.340">
    <property type="entry name" value="Magnesium transport protein CorA, transmembrane region"/>
    <property type="match status" value="2"/>
</dbReference>
<dbReference type="GO" id="GO:0000287">
    <property type="term" value="F:magnesium ion binding"/>
    <property type="evidence" value="ECO:0007669"/>
    <property type="project" value="TreeGrafter"/>
</dbReference>
<dbReference type="PANTHER" id="PTHR46494">
    <property type="entry name" value="CORA FAMILY METAL ION TRANSPORTER (EUROFUNG)"/>
    <property type="match status" value="1"/>
</dbReference>
<feature type="transmembrane region" description="Helical" evidence="13">
    <location>
        <begin position="349"/>
        <end position="369"/>
    </location>
</feature>
<dbReference type="Proteomes" id="UP000650224">
    <property type="component" value="Unassembled WGS sequence"/>
</dbReference>
<evidence type="ECO:0000256" key="4">
    <source>
        <dbReference type="ARBA" id="ARBA00022475"/>
    </source>
</evidence>
<keyword evidence="9 13" id="KW-0472">Membrane</keyword>